<organism evidence="1 2">
    <name type="scientific">Liparis tanakae</name>
    <name type="common">Tanaka's snailfish</name>
    <dbReference type="NCBI Taxonomy" id="230148"/>
    <lineage>
        <taxon>Eukaryota</taxon>
        <taxon>Metazoa</taxon>
        <taxon>Chordata</taxon>
        <taxon>Craniata</taxon>
        <taxon>Vertebrata</taxon>
        <taxon>Euteleostomi</taxon>
        <taxon>Actinopterygii</taxon>
        <taxon>Neopterygii</taxon>
        <taxon>Teleostei</taxon>
        <taxon>Neoteleostei</taxon>
        <taxon>Acanthomorphata</taxon>
        <taxon>Eupercaria</taxon>
        <taxon>Perciformes</taxon>
        <taxon>Cottioidei</taxon>
        <taxon>Cottales</taxon>
        <taxon>Liparidae</taxon>
        <taxon>Liparis</taxon>
    </lineage>
</organism>
<comment type="caution">
    <text evidence="1">The sequence shown here is derived from an EMBL/GenBank/DDBJ whole genome shotgun (WGS) entry which is preliminary data.</text>
</comment>
<evidence type="ECO:0000313" key="1">
    <source>
        <dbReference type="EMBL" id="TNN80484.1"/>
    </source>
</evidence>
<accession>A0A4Z2ISJ1</accession>
<reference evidence="1 2" key="1">
    <citation type="submission" date="2019-03" db="EMBL/GenBank/DDBJ databases">
        <title>First draft genome of Liparis tanakae, snailfish: a comprehensive survey of snailfish specific genes.</title>
        <authorList>
            <person name="Kim W."/>
            <person name="Song I."/>
            <person name="Jeong J.-H."/>
            <person name="Kim D."/>
            <person name="Kim S."/>
            <person name="Ryu S."/>
            <person name="Song J.Y."/>
            <person name="Lee S.K."/>
        </authorList>
    </citation>
    <scope>NUCLEOTIDE SEQUENCE [LARGE SCALE GENOMIC DNA]</scope>
    <source>
        <tissue evidence="1">Muscle</tissue>
    </source>
</reference>
<dbReference type="EMBL" id="SRLO01000054">
    <property type="protein sequence ID" value="TNN80484.1"/>
    <property type="molecule type" value="Genomic_DNA"/>
</dbReference>
<sequence length="110" mass="12896">MEVQRGDFWFGIGRRSMNVLKVCAYRAACDSHEASFDKKHMFHENTVCPSTMVNAPIPGKEMHEYNQKDAFHQLLQQHHSHICITWKYEILQYFRPSRSGIDEAHVCTLQ</sequence>
<dbReference type="Proteomes" id="UP000314294">
    <property type="component" value="Unassembled WGS sequence"/>
</dbReference>
<proteinExistence type="predicted"/>
<keyword evidence="2" id="KW-1185">Reference proteome</keyword>
<evidence type="ECO:0000313" key="2">
    <source>
        <dbReference type="Proteomes" id="UP000314294"/>
    </source>
</evidence>
<gene>
    <name evidence="1" type="ORF">EYF80_009223</name>
</gene>
<protein>
    <submittedName>
        <fullName evidence="1">Uncharacterized protein</fullName>
    </submittedName>
</protein>
<name>A0A4Z2ISJ1_9TELE</name>
<dbReference type="AlphaFoldDB" id="A0A4Z2ISJ1"/>